<feature type="active site" description="Proton donor" evidence="1">
    <location>
        <position position="52"/>
    </location>
</feature>
<dbReference type="FunFam" id="3.20.20.100:FF:000034">
    <property type="entry name" value="Chromosome 7, whole genome shotgun sequence"/>
    <property type="match status" value="1"/>
</dbReference>
<feature type="domain" description="NADP-dependent oxidoreductase" evidence="4">
    <location>
        <begin position="19"/>
        <end position="286"/>
    </location>
</feature>
<dbReference type="RefSeq" id="XP_025601636.1">
    <property type="nucleotide sequence ID" value="XM_025743817.1"/>
</dbReference>
<dbReference type="InterPro" id="IPR023210">
    <property type="entry name" value="NADP_OxRdtase_dom"/>
</dbReference>
<reference evidence="5 6" key="1">
    <citation type="journal article" date="2018" name="Mol. Biol. Evol.">
        <title>Broad Genomic Sampling Reveals a Smut Pathogenic Ancestry of the Fungal Clade Ustilaginomycotina.</title>
        <authorList>
            <person name="Kijpornyongpan T."/>
            <person name="Mondo S.J."/>
            <person name="Barry K."/>
            <person name="Sandor L."/>
            <person name="Lee J."/>
            <person name="Lipzen A."/>
            <person name="Pangilinan J."/>
            <person name="LaButti K."/>
            <person name="Hainaut M."/>
            <person name="Henrissat B."/>
            <person name="Grigoriev I.V."/>
            <person name="Spatafora J.W."/>
            <person name="Aime M.C."/>
        </authorList>
    </citation>
    <scope>NUCLEOTIDE SEQUENCE [LARGE SCALE GENOMIC DNA]</scope>
    <source>
        <strain evidence="5 6">MCA 4186</strain>
    </source>
</reference>
<dbReference type="Gene3D" id="3.20.20.100">
    <property type="entry name" value="NADP-dependent oxidoreductase domain"/>
    <property type="match status" value="1"/>
</dbReference>
<gene>
    <name evidence="5" type="ORF">FA09DRAFT_335971</name>
</gene>
<name>A0A316ZHV7_9BASI</name>
<dbReference type="Proteomes" id="UP000245946">
    <property type="component" value="Unassembled WGS sequence"/>
</dbReference>
<proteinExistence type="predicted"/>
<dbReference type="InterPro" id="IPR018170">
    <property type="entry name" value="Aldo/ket_reductase_CS"/>
</dbReference>
<keyword evidence="6" id="KW-1185">Reference proteome</keyword>
<evidence type="ECO:0000313" key="6">
    <source>
        <dbReference type="Proteomes" id="UP000245946"/>
    </source>
</evidence>
<evidence type="ECO:0000256" key="2">
    <source>
        <dbReference type="PIRSR" id="PIRSR000097-2"/>
    </source>
</evidence>
<dbReference type="InterPro" id="IPR020471">
    <property type="entry name" value="AKR"/>
</dbReference>
<dbReference type="PROSITE" id="PS00798">
    <property type="entry name" value="ALDOKETO_REDUCTASE_1"/>
    <property type="match status" value="1"/>
</dbReference>
<feature type="binding site" evidence="2">
    <location>
        <position position="108"/>
    </location>
    <ligand>
        <name>substrate</name>
    </ligand>
</feature>
<accession>A0A316ZHV7</accession>
<dbReference type="EMBL" id="KZ819283">
    <property type="protein sequence ID" value="PWO01358.1"/>
    <property type="molecule type" value="Genomic_DNA"/>
</dbReference>
<dbReference type="SUPFAM" id="SSF51430">
    <property type="entry name" value="NAD(P)-linked oxidoreductase"/>
    <property type="match status" value="1"/>
</dbReference>
<dbReference type="AlphaFoldDB" id="A0A316ZHV7"/>
<dbReference type="PANTHER" id="PTHR11732">
    <property type="entry name" value="ALDO/KETO REDUCTASE"/>
    <property type="match status" value="1"/>
</dbReference>
<dbReference type="GO" id="GO:0016491">
    <property type="term" value="F:oxidoreductase activity"/>
    <property type="evidence" value="ECO:0007669"/>
    <property type="project" value="InterPro"/>
</dbReference>
<dbReference type="STRING" id="58919.A0A316ZHV7"/>
<dbReference type="OrthoDB" id="416253at2759"/>
<dbReference type="Pfam" id="PF00248">
    <property type="entry name" value="Aldo_ket_red"/>
    <property type="match status" value="1"/>
</dbReference>
<protein>
    <submittedName>
        <fullName evidence="5">Putative aldehyde reductase i</fullName>
    </submittedName>
</protein>
<feature type="site" description="Lowers pKa of active site Tyr" evidence="3">
    <location>
        <position position="77"/>
    </location>
</feature>
<sequence length="323" mass="35695">MPSLPTSFKLNNGLSIPSVGLGTWQSPKGQVRDAVCAALKAGYRHIDCAWGYQNEGEVGEGIRLSGVPREEIWITSKLFEFHHKHVRQAVEDTLQKLGVEYLDLYLMHWNVALEPDVPADGSLPRAPKRKENGKPIVDRELSDNPLPCWRDLEALVDAGLVKSIGVSNFNIRRLRALLKDAKIKPVANQVELSFTCPQPELLKFCISQDVLPQAYSPLGSTGASHASLDAIEKLAKKHNCEGANILISWQVARGANVLPKSVTASRIANNLKLVDLSDDEVAELEKQAAAQPFKKVCDQSEDFEYDIYEADHPQNNDKAQANL</sequence>
<evidence type="ECO:0000259" key="4">
    <source>
        <dbReference type="Pfam" id="PF00248"/>
    </source>
</evidence>
<organism evidence="5 6">
    <name type="scientific">Tilletiopsis washingtonensis</name>
    <dbReference type="NCBI Taxonomy" id="58919"/>
    <lineage>
        <taxon>Eukaryota</taxon>
        <taxon>Fungi</taxon>
        <taxon>Dikarya</taxon>
        <taxon>Basidiomycota</taxon>
        <taxon>Ustilaginomycotina</taxon>
        <taxon>Exobasidiomycetes</taxon>
        <taxon>Entylomatales</taxon>
        <taxon>Entylomatales incertae sedis</taxon>
        <taxon>Tilletiopsis</taxon>
    </lineage>
</organism>
<dbReference type="PROSITE" id="PS00062">
    <property type="entry name" value="ALDOKETO_REDUCTASE_2"/>
    <property type="match status" value="1"/>
</dbReference>
<evidence type="ECO:0000256" key="3">
    <source>
        <dbReference type="PIRSR" id="PIRSR000097-3"/>
    </source>
</evidence>
<dbReference type="InterPro" id="IPR036812">
    <property type="entry name" value="NAD(P)_OxRdtase_dom_sf"/>
</dbReference>
<dbReference type="PIRSF" id="PIRSF000097">
    <property type="entry name" value="AKR"/>
    <property type="match status" value="1"/>
</dbReference>
<evidence type="ECO:0000256" key="1">
    <source>
        <dbReference type="PIRSR" id="PIRSR000097-1"/>
    </source>
</evidence>
<dbReference type="PRINTS" id="PR00069">
    <property type="entry name" value="ALDKETRDTASE"/>
</dbReference>
<evidence type="ECO:0000313" key="5">
    <source>
        <dbReference type="EMBL" id="PWO01358.1"/>
    </source>
</evidence>
<dbReference type="CDD" id="cd19071">
    <property type="entry name" value="AKR_AKR1-5-like"/>
    <property type="match status" value="1"/>
</dbReference>
<dbReference type="GeneID" id="37271361"/>